<dbReference type="PANTHER" id="PTHR43193:SF2">
    <property type="entry name" value="POLYFERREDOXIN PROTEIN FWDF"/>
    <property type="match status" value="1"/>
</dbReference>
<dbReference type="AlphaFoldDB" id="A0A832VMZ8"/>
<feature type="domain" description="4Fe-4S ferredoxin-type" evidence="1">
    <location>
        <begin position="72"/>
        <end position="101"/>
    </location>
</feature>
<dbReference type="InterPro" id="IPR017896">
    <property type="entry name" value="4Fe4S_Fe-S-bd"/>
</dbReference>
<dbReference type="Pfam" id="PF12838">
    <property type="entry name" value="Fer4_7"/>
    <property type="match status" value="3"/>
</dbReference>
<dbReference type="Pfam" id="PF00037">
    <property type="entry name" value="Fer4"/>
    <property type="match status" value="1"/>
</dbReference>
<gene>
    <name evidence="2" type="ORF">HA299_04230</name>
</gene>
<dbReference type="SUPFAM" id="SSF54862">
    <property type="entry name" value="4Fe-4S ferredoxins"/>
    <property type="match status" value="2"/>
</dbReference>
<dbReference type="PROSITE" id="PS00198">
    <property type="entry name" value="4FE4S_FER_1"/>
    <property type="match status" value="4"/>
</dbReference>
<dbReference type="InterPro" id="IPR043256">
    <property type="entry name" value="MvhB-like"/>
</dbReference>
<reference evidence="2" key="1">
    <citation type="journal article" date="2020" name="bioRxiv">
        <title>A rank-normalized archaeal taxonomy based on genome phylogeny resolves widespread incomplete and uneven classifications.</title>
        <authorList>
            <person name="Rinke C."/>
            <person name="Chuvochina M."/>
            <person name="Mussig A.J."/>
            <person name="Chaumeil P.-A."/>
            <person name="Waite D.W."/>
            <person name="Whitman W.B."/>
            <person name="Parks D.H."/>
            <person name="Hugenholtz P."/>
        </authorList>
    </citation>
    <scope>NUCLEOTIDE SEQUENCE</scope>
    <source>
        <strain evidence="2">UBA12518</strain>
    </source>
</reference>
<dbReference type="InterPro" id="IPR017900">
    <property type="entry name" value="4Fe4S_Fe_S_CS"/>
</dbReference>
<name>A0A832VMZ8_9EURY</name>
<dbReference type="Gene3D" id="3.30.70.3270">
    <property type="match status" value="1"/>
</dbReference>
<dbReference type="Gene3D" id="3.30.70.20">
    <property type="match status" value="4"/>
</dbReference>
<dbReference type="RefSeq" id="WP_042685138.1">
    <property type="nucleotide sequence ID" value="NZ_DUIH01000013.1"/>
</dbReference>
<evidence type="ECO:0000259" key="1">
    <source>
        <dbReference type="PROSITE" id="PS51379"/>
    </source>
</evidence>
<dbReference type="InterPro" id="IPR052977">
    <property type="entry name" value="Polyferredoxin-like_ET"/>
</dbReference>
<organism evidence="2 3">
    <name type="scientific">Methermicoccus shengliensis</name>
    <dbReference type="NCBI Taxonomy" id="660064"/>
    <lineage>
        <taxon>Archaea</taxon>
        <taxon>Methanobacteriati</taxon>
        <taxon>Methanobacteriota</taxon>
        <taxon>Stenosarchaea group</taxon>
        <taxon>Methanomicrobia</taxon>
        <taxon>Methanosarcinales</taxon>
        <taxon>Methermicoccaceae</taxon>
        <taxon>Methermicoccus</taxon>
    </lineage>
</organism>
<proteinExistence type="predicted"/>
<dbReference type="CDD" id="cd10549">
    <property type="entry name" value="MtMvhB_like"/>
    <property type="match status" value="2"/>
</dbReference>
<sequence>MDERALVPEDIERGLDVVDDVLVYTQDTPQLKKRLLYSYRRCNGCGVCVKACPTEALELGPIPEIATGLDVPPITWNIDRCTFCGMCAALCPIGAIEMHTLDEEGESSTQSLLEMNVHMNERCLPCLLCERSCPNDAITLSLNIPRKEELVSFEEDAEGTIEIDRERCTLCGLCAHFCDALLMVEREPEVNTPCPFEDVLVDEDRCDYCTLCAQLCPEDAIKVVRTKGSEVTVAPPSIEGKVEVDAKRCTRAGWCRAVCPYDAVELTRPFEGTIRLLRGPLLECDPVGCHACFNVCPSECFYVKAPEDTEHGGVEGIRIGVRSEYCIYCGACEHACPLDGIVVERSEVRHRTLPEGAWHEQWSRAVDALKGASRGRPELKKTIDRVVYTPPTPDHGIESVPEKHLDEVRESIRVLEECLRDPKIRRRMEDGDA</sequence>
<feature type="domain" description="4Fe-4S ferredoxin-type" evidence="1">
    <location>
        <begin position="113"/>
        <end position="143"/>
    </location>
</feature>
<protein>
    <submittedName>
        <fullName evidence="2">4Fe-4S binding protein</fullName>
    </submittedName>
</protein>
<evidence type="ECO:0000313" key="3">
    <source>
        <dbReference type="Proteomes" id="UP000600363"/>
    </source>
</evidence>
<dbReference type="GO" id="GO:0016491">
    <property type="term" value="F:oxidoreductase activity"/>
    <property type="evidence" value="ECO:0007669"/>
    <property type="project" value="UniProtKB-ARBA"/>
</dbReference>
<dbReference type="Proteomes" id="UP000600363">
    <property type="component" value="Unassembled WGS sequence"/>
</dbReference>
<dbReference type="PANTHER" id="PTHR43193">
    <property type="match status" value="1"/>
</dbReference>
<evidence type="ECO:0000313" key="2">
    <source>
        <dbReference type="EMBL" id="HIH69811.1"/>
    </source>
</evidence>
<feature type="domain" description="4Fe-4S ferredoxin-type" evidence="1">
    <location>
        <begin position="159"/>
        <end position="189"/>
    </location>
</feature>
<dbReference type="PROSITE" id="PS51379">
    <property type="entry name" value="4FE4S_FER_2"/>
    <property type="match status" value="8"/>
</dbReference>
<feature type="domain" description="4Fe-4S ferredoxin-type" evidence="1">
    <location>
        <begin position="197"/>
        <end position="226"/>
    </location>
</feature>
<comment type="caution">
    <text evidence="2">The sequence shown here is derived from an EMBL/GenBank/DDBJ whole genome shotgun (WGS) entry which is preliminary data.</text>
</comment>
<feature type="domain" description="4Fe-4S ferredoxin-type" evidence="1">
    <location>
        <begin position="274"/>
        <end position="306"/>
    </location>
</feature>
<accession>A0A832VMZ8</accession>
<feature type="domain" description="4Fe-4S ferredoxin-type" evidence="1">
    <location>
        <begin position="33"/>
        <end position="62"/>
    </location>
</feature>
<dbReference type="PIRSF" id="PIRSF005658">
    <property type="entry name" value="FwdF"/>
    <property type="match status" value="1"/>
</dbReference>
<feature type="domain" description="4Fe-4S ferredoxin-type" evidence="1">
    <location>
        <begin position="317"/>
        <end position="346"/>
    </location>
</feature>
<feature type="domain" description="4Fe-4S ferredoxin-type" evidence="1">
    <location>
        <begin position="240"/>
        <end position="269"/>
    </location>
</feature>
<dbReference type="EMBL" id="DUIH01000013">
    <property type="protein sequence ID" value="HIH69811.1"/>
    <property type="molecule type" value="Genomic_DNA"/>
</dbReference>